<dbReference type="RefSeq" id="WP_341429338.1">
    <property type="nucleotide sequence ID" value="NZ_JBBUTG010000040.1"/>
</dbReference>
<proteinExistence type="predicted"/>
<dbReference type="InterPro" id="IPR056127">
    <property type="entry name" value="DUF7710"/>
</dbReference>
<name>A0ABU9C0K8_9BURK</name>
<evidence type="ECO:0000313" key="2">
    <source>
        <dbReference type="EMBL" id="MEK8034904.1"/>
    </source>
</evidence>
<evidence type="ECO:0000313" key="3">
    <source>
        <dbReference type="Proteomes" id="UP001371218"/>
    </source>
</evidence>
<sequence>MTSVFVFNGDRSSFPSAVFGDRASAIAWISQHGLSGTLTEYPMGEGVYDWAVKNGHFKPKRADQESSQFIQGFTSALQWHAHFQNGAQRA</sequence>
<accession>A0ABU9C0K8</accession>
<reference evidence="2 3" key="1">
    <citation type="submission" date="2024-04" db="EMBL/GenBank/DDBJ databases">
        <title>Novel species of the genus Ideonella isolated from streams.</title>
        <authorList>
            <person name="Lu H."/>
        </authorList>
    </citation>
    <scope>NUCLEOTIDE SEQUENCE [LARGE SCALE GENOMIC DNA]</scope>
    <source>
        <strain evidence="2 3">DXS29W</strain>
    </source>
</reference>
<protein>
    <recommendedName>
        <fullName evidence="1">DUF7710 domain-containing protein</fullName>
    </recommendedName>
</protein>
<keyword evidence="3" id="KW-1185">Reference proteome</keyword>
<evidence type="ECO:0000259" key="1">
    <source>
        <dbReference type="Pfam" id="PF24819"/>
    </source>
</evidence>
<organism evidence="2 3">
    <name type="scientific">Ideonella lacteola</name>
    <dbReference type="NCBI Taxonomy" id="2984193"/>
    <lineage>
        <taxon>Bacteria</taxon>
        <taxon>Pseudomonadati</taxon>
        <taxon>Pseudomonadota</taxon>
        <taxon>Betaproteobacteria</taxon>
        <taxon>Burkholderiales</taxon>
        <taxon>Sphaerotilaceae</taxon>
        <taxon>Ideonella</taxon>
    </lineage>
</organism>
<comment type="caution">
    <text evidence="2">The sequence shown here is derived from an EMBL/GenBank/DDBJ whole genome shotgun (WGS) entry which is preliminary data.</text>
</comment>
<dbReference type="Pfam" id="PF24819">
    <property type="entry name" value="DUF7710"/>
    <property type="match status" value="1"/>
</dbReference>
<feature type="domain" description="DUF7710" evidence="1">
    <location>
        <begin position="4"/>
        <end position="88"/>
    </location>
</feature>
<gene>
    <name evidence="2" type="ORF">AACH06_29160</name>
</gene>
<dbReference type="Proteomes" id="UP001371218">
    <property type="component" value="Unassembled WGS sequence"/>
</dbReference>
<dbReference type="EMBL" id="JBBUTG010000040">
    <property type="protein sequence ID" value="MEK8034904.1"/>
    <property type="molecule type" value="Genomic_DNA"/>
</dbReference>